<dbReference type="Proteomes" id="UP001139981">
    <property type="component" value="Unassembled WGS sequence"/>
</dbReference>
<comment type="caution">
    <text evidence="1">The sequence shown here is derived from an EMBL/GenBank/DDBJ whole genome shotgun (WGS) entry which is preliminary data.</text>
</comment>
<protein>
    <submittedName>
        <fullName evidence="1">Uncharacterized protein</fullName>
    </submittedName>
</protein>
<name>A0ACC1LVH8_9FUNG</name>
<evidence type="ECO:0000313" key="1">
    <source>
        <dbReference type="EMBL" id="KAJ2883228.1"/>
    </source>
</evidence>
<proteinExistence type="predicted"/>
<gene>
    <name evidence="1" type="ORF">IWW38_005568</name>
</gene>
<sequence length="136" mass="15248">MDSQDDISVFQAFDAYDFAHDTAFQAGLQSMGLNKDDSKVLEEAKIFYYSRRVAPIDIERYTAWKAATSGQATLEPRQATPPPSVPFAQVVDMIRRGETIPGIREIPDGINSHTPSTSTSVAPRKPWEQKEEEEEQ</sequence>
<evidence type="ECO:0000313" key="2">
    <source>
        <dbReference type="Proteomes" id="UP001139981"/>
    </source>
</evidence>
<accession>A0ACC1LVH8</accession>
<dbReference type="EMBL" id="JANBVB010002676">
    <property type="protein sequence ID" value="KAJ2883228.1"/>
    <property type="molecule type" value="Genomic_DNA"/>
</dbReference>
<organism evidence="1 2">
    <name type="scientific">Coemansia aciculifera</name>
    <dbReference type="NCBI Taxonomy" id="417176"/>
    <lineage>
        <taxon>Eukaryota</taxon>
        <taxon>Fungi</taxon>
        <taxon>Fungi incertae sedis</taxon>
        <taxon>Zoopagomycota</taxon>
        <taxon>Kickxellomycotina</taxon>
        <taxon>Kickxellomycetes</taxon>
        <taxon>Kickxellales</taxon>
        <taxon>Kickxellaceae</taxon>
        <taxon>Coemansia</taxon>
    </lineage>
</organism>
<reference evidence="1" key="1">
    <citation type="submission" date="2022-07" db="EMBL/GenBank/DDBJ databases">
        <title>Phylogenomic reconstructions and comparative analyses of Kickxellomycotina fungi.</title>
        <authorList>
            <person name="Reynolds N.K."/>
            <person name="Stajich J.E."/>
            <person name="Barry K."/>
            <person name="Grigoriev I.V."/>
            <person name="Crous P."/>
            <person name="Smith M.E."/>
        </authorList>
    </citation>
    <scope>NUCLEOTIDE SEQUENCE</scope>
    <source>
        <strain evidence="1">CBS 190363</strain>
    </source>
</reference>
<keyword evidence="2" id="KW-1185">Reference proteome</keyword>